<keyword evidence="3" id="KW-1185">Reference proteome</keyword>
<protein>
    <recommendedName>
        <fullName evidence="1">Amidase domain-containing protein</fullName>
    </recommendedName>
</protein>
<dbReference type="InterPro" id="IPR036928">
    <property type="entry name" value="AS_sf"/>
</dbReference>
<dbReference type="Pfam" id="PF01425">
    <property type="entry name" value="Amidase"/>
    <property type="match status" value="1"/>
</dbReference>
<evidence type="ECO:0000259" key="1">
    <source>
        <dbReference type="Pfam" id="PF01425"/>
    </source>
</evidence>
<proteinExistence type="predicted"/>
<name>A0AA88A151_FICCA</name>
<gene>
    <name evidence="2" type="ORF">TIFTF001_006722</name>
</gene>
<organism evidence="2 3">
    <name type="scientific">Ficus carica</name>
    <name type="common">Common fig</name>
    <dbReference type="NCBI Taxonomy" id="3494"/>
    <lineage>
        <taxon>Eukaryota</taxon>
        <taxon>Viridiplantae</taxon>
        <taxon>Streptophyta</taxon>
        <taxon>Embryophyta</taxon>
        <taxon>Tracheophyta</taxon>
        <taxon>Spermatophyta</taxon>
        <taxon>Magnoliopsida</taxon>
        <taxon>eudicotyledons</taxon>
        <taxon>Gunneridae</taxon>
        <taxon>Pentapetalae</taxon>
        <taxon>rosids</taxon>
        <taxon>fabids</taxon>
        <taxon>Rosales</taxon>
        <taxon>Moraceae</taxon>
        <taxon>Ficeae</taxon>
        <taxon>Ficus</taxon>
    </lineage>
</organism>
<dbReference type="Gene3D" id="3.90.1300.10">
    <property type="entry name" value="Amidase signature (AS) domain"/>
    <property type="match status" value="1"/>
</dbReference>
<dbReference type="Gramene" id="FCD_00025305-RA">
    <property type="protein sequence ID" value="FCD_00025305-RA:cds"/>
    <property type="gene ID" value="FCD_00025305"/>
</dbReference>
<dbReference type="PANTHER" id="PTHR42678">
    <property type="entry name" value="AMIDASE"/>
    <property type="match status" value="1"/>
</dbReference>
<dbReference type="AlphaFoldDB" id="A0AA88A151"/>
<comment type="caution">
    <text evidence="2">The sequence shown here is derived from an EMBL/GenBank/DDBJ whole genome shotgun (WGS) entry which is preliminary data.</text>
</comment>
<evidence type="ECO:0000313" key="2">
    <source>
        <dbReference type="EMBL" id="GMN37333.1"/>
    </source>
</evidence>
<dbReference type="PANTHER" id="PTHR42678:SF34">
    <property type="entry name" value="OS04G0183300 PROTEIN"/>
    <property type="match status" value="1"/>
</dbReference>
<feature type="domain" description="Amidase" evidence="1">
    <location>
        <begin position="56"/>
        <end position="171"/>
    </location>
</feature>
<dbReference type="SUPFAM" id="SSF75304">
    <property type="entry name" value="Amidase signature (AS) enzymes"/>
    <property type="match status" value="1"/>
</dbReference>
<sequence>MGHFPSEKLRSGISKWLSSRHGGLPAQAAWVEVEGFRVARHSSSCEGCHWERKDELNTTAGSFALLGSVVRGDAGVVAKLREAGPIILGKASLSDWSLTLGRQMHPLAGVSSSGSSIGVAANLVTVSLGTEADGSILCPASFNSVVGIKPTVGLTSRAGVIPISPRQDTVGQRGAVLIDNLEIANIDKILNDTASGEAAALPVEFKLALNAYLNDLVDSPV</sequence>
<dbReference type="InterPro" id="IPR023631">
    <property type="entry name" value="Amidase_dom"/>
</dbReference>
<dbReference type="Proteomes" id="UP001187192">
    <property type="component" value="Unassembled WGS sequence"/>
</dbReference>
<accession>A0AA88A151</accession>
<dbReference type="EMBL" id="BTGU01000007">
    <property type="protein sequence ID" value="GMN37333.1"/>
    <property type="molecule type" value="Genomic_DNA"/>
</dbReference>
<reference evidence="2" key="1">
    <citation type="submission" date="2023-07" db="EMBL/GenBank/DDBJ databases">
        <title>draft genome sequence of fig (Ficus carica).</title>
        <authorList>
            <person name="Takahashi T."/>
            <person name="Nishimura K."/>
        </authorList>
    </citation>
    <scope>NUCLEOTIDE SEQUENCE</scope>
</reference>
<evidence type="ECO:0000313" key="3">
    <source>
        <dbReference type="Proteomes" id="UP001187192"/>
    </source>
</evidence>